<feature type="domain" description="VanZ-like" evidence="2">
    <location>
        <begin position="14"/>
        <end position="147"/>
    </location>
</feature>
<reference evidence="3" key="1">
    <citation type="journal article" date="2014" name="Int. J. Syst. Evol. Microbiol.">
        <title>Complete genome sequence of Corynebacterium casei LMG S-19264T (=DSM 44701T), isolated from a smear-ripened cheese.</title>
        <authorList>
            <consortium name="US DOE Joint Genome Institute (JGI-PGF)"/>
            <person name="Walter F."/>
            <person name="Albersmeier A."/>
            <person name="Kalinowski J."/>
            <person name="Ruckert C."/>
        </authorList>
    </citation>
    <scope>NUCLEOTIDE SEQUENCE</scope>
    <source>
        <strain evidence="3">CGMCC 1.6333</strain>
    </source>
</reference>
<name>A0A917TZZ0_9BACI</name>
<gene>
    <name evidence="3" type="ORF">GCM10011351_32120</name>
</gene>
<keyword evidence="1" id="KW-1133">Transmembrane helix</keyword>
<dbReference type="PANTHER" id="PTHR36834:SF1">
    <property type="entry name" value="INTEGRAL MEMBRANE PROTEIN"/>
    <property type="match status" value="1"/>
</dbReference>
<feature type="transmembrane region" description="Helical" evidence="1">
    <location>
        <begin position="73"/>
        <end position="94"/>
    </location>
</feature>
<keyword evidence="1" id="KW-0812">Transmembrane</keyword>
<feature type="transmembrane region" description="Helical" evidence="1">
    <location>
        <begin position="7"/>
        <end position="25"/>
    </location>
</feature>
<dbReference type="PANTHER" id="PTHR36834">
    <property type="entry name" value="MEMBRANE PROTEIN-RELATED"/>
    <property type="match status" value="1"/>
</dbReference>
<keyword evidence="1" id="KW-0472">Membrane</keyword>
<feature type="transmembrane region" description="Helical" evidence="1">
    <location>
        <begin position="165"/>
        <end position="183"/>
    </location>
</feature>
<evidence type="ECO:0000259" key="2">
    <source>
        <dbReference type="Pfam" id="PF04892"/>
    </source>
</evidence>
<sequence length="184" mass="21382">MKVAFKVIVTILIAVYLLILSRYILFKYMTSADILNHFTLNFEPYGGFLEKHNFIPLKTIIYYLFFDWEHINLGIRLNNLIGNILGFIPFGFLFPLLSQRFQKLKVVVIVTFSLSLTFELLQLIFHFGSFDVDDLILNTIGGTLGYLPLKYLTMLFKNKNKSKVLIFKLILSILLIILLGILYM</sequence>
<accession>A0A917TZZ0</accession>
<evidence type="ECO:0000313" key="3">
    <source>
        <dbReference type="EMBL" id="GGM43696.1"/>
    </source>
</evidence>
<dbReference type="InterPro" id="IPR053150">
    <property type="entry name" value="Teicoplanin_resist-assoc"/>
</dbReference>
<dbReference type="OrthoDB" id="4822551at2"/>
<evidence type="ECO:0000256" key="1">
    <source>
        <dbReference type="SAM" id="Phobius"/>
    </source>
</evidence>
<comment type="caution">
    <text evidence="3">The sequence shown here is derived from an EMBL/GenBank/DDBJ whole genome shotgun (WGS) entry which is preliminary data.</text>
</comment>
<dbReference type="Proteomes" id="UP000618460">
    <property type="component" value="Unassembled WGS sequence"/>
</dbReference>
<protein>
    <recommendedName>
        <fullName evidence="2">VanZ-like domain-containing protein</fullName>
    </recommendedName>
</protein>
<proteinExistence type="predicted"/>
<organism evidence="3 4">
    <name type="scientific">Paraliobacillus quinghaiensis</name>
    <dbReference type="NCBI Taxonomy" id="470815"/>
    <lineage>
        <taxon>Bacteria</taxon>
        <taxon>Bacillati</taxon>
        <taxon>Bacillota</taxon>
        <taxon>Bacilli</taxon>
        <taxon>Bacillales</taxon>
        <taxon>Bacillaceae</taxon>
        <taxon>Paraliobacillus</taxon>
    </lineage>
</organism>
<dbReference type="AlphaFoldDB" id="A0A917TZZ0"/>
<reference evidence="3" key="2">
    <citation type="submission" date="2020-09" db="EMBL/GenBank/DDBJ databases">
        <authorList>
            <person name="Sun Q."/>
            <person name="Zhou Y."/>
        </authorList>
    </citation>
    <scope>NUCLEOTIDE SEQUENCE</scope>
    <source>
        <strain evidence="3">CGMCC 1.6333</strain>
    </source>
</reference>
<dbReference type="EMBL" id="BMLG01000046">
    <property type="protein sequence ID" value="GGM43696.1"/>
    <property type="molecule type" value="Genomic_DNA"/>
</dbReference>
<dbReference type="Pfam" id="PF04892">
    <property type="entry name" value="VanZ"/>
    <property type="match status" value="1"/>
</dbReference>
<feature type="transmembrane region" description="Helical" evidence="1">
    <location>
        <begin position="106"/>
        <end position="129"/>
    </location>
</feature>
<dbReference type="RefSeq" id="WP_117157362.1">
    <property type="nucleotide sequence ID" value="NZ_BMLG01000046.1"/>
</dbReference>
<keyword evidence="4" id="KW-1185">Reference proteome</keyword>
<feature type="transmembrane region" description="Helical" evidence="1">
    <location>
        <begin position="135"/>
        <end position="153"/>
    </location>
</feature>
<dbReference type="InterPro" id="IPR006976">
    <property type="entry name" value="VanZ-like"/>
</dbReference>
<evidence type="ECO:0000313" key="4">
    <source>
        <dbReference type="Proteomes" id="UP000618460"/>
    </source>
</evidence>